<dbReference type="InterPro" id="IPR036236">
    <property type="entry name" value="Znf_C2H2_sf"/>
</dbReference>
<accession>A0A9X9LW20</accession>
<keyword evidence="2" id="KW-0677">Repeat</keyword>
<dbReference type="Proteomes" id="UP000269945">
    <property type="component" value="Unassembled WGS sequence"/>
</dbReference>
<protein>
    <recommendedName>
        <fullName evidence="6">C2H2-type domain-containing protein</fullName>
    </recommendedName>
</protein>
<dbReference type="EMBL" id="CYRY02022976">
    <property type="protein sequence ID" value="VCW97760.1"/>
    <property type="molecule type" value="Genomic_DNA"/>
</dbReference>
<dbReference type="FunFam" id="3.30.160.60:FF:000005">
    <property type="entry name" value="Zinc finger protein 14 homolog"/>
    <property type="match status" value="1"/>
</dbReference>
<evidence type="ECO:0000256" key="2">
    <source>
        <dbReference type="ARBA" id="ARBA00022737"/>
    </source>
</evidence>
<keyword evidence="1" id="KW-0479">Metal-binding</keyword>
<evidence type="ECO:0000256" key="3">
    <source>
        <dbReference type="ARBA" id="ARBA00022771"/>
    </source>
</evidence>
<dbReference type="InterPro" id="IPR039938">
    <property type="entry name" value="Sp4-like"/>
</dbReference>
<evidence type="ECO:0000256" key="1">
    <source>
        <dbReference type="ARBA" id="ARBA00022723"/>
    </source>
</evidence>
<evidence type="ECO:0000313" key="7">
    <source>
        <dbReference type="EMBL" id="VCW97760.1"/>
    </source>
</evidence>
<dbReference type="SUPFAM" id="SSF57667">
    <property type="entry name" value="beta-beta-alpha zinc fingers"/>
    <property type="match status" value="1"/>
</dbReference>
<dbReference type="AlphaFoldDB" id="A0A9X9LW20"/>
<comment type="caution">
    <text evidence="7">The sequence shown here is derived from an EMBL/GenBank/DDBJ whole genome shotgun (WGS) entry which is preliminary data.</text>
</comment>
<keyword evidence="3 5" id="KW-0863">Zinc-finger</keyword>
<dbReference type="GO" id="GO:0008270">
    <property type="term" value="F:zinc ion binding"/>
    <property type="evidence" value="ECO:0007669"/>
    <property type="project" value="UniProtKB-KW"/>
</dbReference>
<keyword evidence="8" id="KW-1185">Reference proteome</keyword>
<proteinExistence type="predicted"/>
<evidence type="ECO:0000256" key="5">
    <source>
        <dbReference type="PROSITE-ProRule" id="PRU00042"/>
    </source>
</evidence>
<dbReference type="PROSITE" id="PS50157">
    <property type="entry name" value="ZINC_FINGER_C2H2_2"/>
    <property type="match status" value="1"/>
</dbReference>
<dbReference type="Gene3D" id="3.30.160.60">
    <property type="entry name" value="Classic Zinc Finger"/>
    <property type="match status" value="1"/>
</dbReference>
<name>A0A9X9LW20_GULGU</name>
<sequence length="98" mass="11265">MNVKNVVKPSNITVPYKYTKGLKQKRNPMIVKNVVKLSVLPIFFENMKELTGERFYECEECGKAFTFHANFRGPVRVHTGDTPENVQNVGAFCHPRSY</sequence>
<organism evidence="7 8">
    <name type="scientific">Gulo gulo</name>
    <name type="common">Wolverine</name>
    <name type="synonym">Gluton</name>
    <dbReference type="NCBI Taxonomy" id="48420"/>
    <lineage>
        <taxon>Eukaryota</taxon>
        <taxon>Metazoa</taxon>
        <taxon>Chordata</taxon>
        <taxon>Craniata</taxon>
        <taxon>Vertebrata</taxon>
        <taxon>Euteleostomi</taxon>
        <taxon>Mammalia</taxon>
        <taxon>Eutheria</taxon>
        <taxon>Laurasiatheria</taxon>
        <taxon>Carnivora</taxon>
        <taxon>Caniformia</taxon>
        <taxon>Musteloidea</taxon>
        <taxon>Mustelidae</taxon>
        <taxon>Guloninae</taxon>
        <taxon>Gulo</taxon>
    </lineage>
</organism>
<evidence type="ECO:0000256" key="4">
    <source>
        <dbReference type="ARBA" id="ARBA00022833"/>
    </source>
</evidence>
<evidence type="ECO:0000313" key="8">
    <source>
        <dbReference type="Proteomes" id="UP000269945"/>
    </source>
</evidence>
<evidence type="ECO:0000259" key="6">
    <source>
        <dbReference type="PROSITE" id="PS50157"/>
    </source>
</evidence>
<gene>
    <name evidence="7" type="ORF">BN2614_LOCUS1</name>
</gene>
<feature type="domain" description="C2H2-type" evidence="6">
    <location>
        <begin position="56"/>
        <end position="83"/>
    </location>
</feature>
<dbReference type="PANTHER" id="PTHR14947">
    <property type="entry name" value="ZINC FINGER PROTEIN"/>
    <property type="match status" value="1"/>
</dbReference>
<dbReference type="InterPro" id="IPR013087">
    <property type="entry name" value="Znf_C2H2_type"/>
</dbReference>
<dbReference type="PANTHER" id="PTHR14947:SF26">
    <property type="entry name" value="RIKEN CDNA D130040H23 GENE"/>
    <property type="match status" value="1"/>
</dbReference>
<keyword evidence="4" id="KW-0862">Zinc</keyword>
<reference evidence="7 8" key="1">
    <citation type="submission" date="2018-10" db="EMBL/GenBank/DDBJ databases">
        <authorList>
            <person name="Ekblom R."/>
            <person name="Jareborg N."/>
        </authorList>
    </citation>
    <scope>NUCLEOTIDE SEQUENCE [LARGE SCALE GENOMIC DNA]</scope>
    <source>
        <tissue evidence="7">Muscle</tissue>
    </source>
</reference>